<dbReference type="Proteomes" id="UP000678499">
    <property type="component" value="Unassembled WGS sequence"/>
</dbReference>
<dbReference type="AlphaFoldDB" id="A0A7R9BF38"/>
<feature type="region of interest" description="Disordered" evidence="1">
    <location>
        <begin position="54"/>
        <end position="155"/>
    </location>
</feature>
<organism evidence="2">
    <name type="scientific">Notodromas monacha</name>
    <dbReference type="NCBI Taxonomy" id="399045"/>
    <lineage>
        <taxon>Eukaryota</taxon>
        <taxon>Metazoa</taxon>
        <taxon>Ecdysozoa</taxon>
        <taxon>Arthropoda</taxon>
        <taxon>Crustacea</taxon>
        <taxon>Oligostraca</taxon>
        <taxon>Ostracoda</taxon>
        <taxon>Podocopa</taxon>
        <taxon>Podocopida</taxon>
        <taxon>Cypridocopina</taxon>
        <taxon>Cypridoidea</taxon>
        <taxon>Cyprididae</taxon>
        <taxon>Notodromas</taxon>
    </lineage>
</organism>
<dbReference type="EMBL" id="CAJPEX010000202">
    <property type="protein sequence ID" value="CAG0914232.1"/>
    <property type="molecule type" value="Genomic_DNA"/>
</dbReference>
<evidence type="ECO:0000256" key="1">
    <source>
        <dbReference type="SAM" id="MobiDB-lite"/>
    </source>
</evidence>
<protein>
    <submittedName>
        <fullName evidence="2">Uncharacterized protein</fullName>
    </submittedName>
</protein>
<feature type="compositionally biased region" description="Low complexity" evidence="1">
    <location>
        <begin position="137"/>
        <end position="155"/>
    </location>
</feature>
<proteinExistence type="predicted"/>
<sequence>MVAKIEKLQDLVQAWNGWDAEPQSHHHQQQQHVFTGLNPTATAFVATGCLESASGASGGAGGGASQQQQQQQFFGHSAIMQSSAVASHHHHQSLHHHPHPQLSYHAGEITNSEPSARNSPAGSHDSRHSNKTVVAGSNNKTPSTNSPSSLNKTDK</sequence>
<feature type="compositionally biased region" description="Low complexity" evidence="1">
    <location>
        <begin position="65"/>
        <end position="75"/>
    </location>
</feature>
<feature type="compositionally biased region" description="Polar residues" evidence="1">
    <location>
        <begin position="109"/>
        <end position="121"/>
    </location>
</feature>
<evidence type="ECO:0000313" key="3">
    <source>
        <dbReference type="Proteomes" id="UP000678499"/>
    </source>
</evidence>
<dbReference type="EMBL" id="OA882239">
    <property type="protein sequence ID" value="CAD7274080.1"/>
    <property type="molecule type" value="Genomic_DNA"/>
</dbReference>
<reference evidence="2" key="1">
    <citation type="submission" date="2020-11" db="EMBL/GenBank/DDBJ databases">
        <authorList>
            <person name="Tran Van P."/>
        </authorList>
    </citation>
    <scope>NUCLEOTIDE SEQUENCE</scope>
</reference>
<evidence type="ECO:0000313" key="2">
    <source>
        <dbReference type="EMBL" id="CAD7274080.1"/>
    </source>
</evidence>
<gene>
    <name evidence="2" type="ORF">NMOB1V02_LOCUS1936</name>
</gene>
<name>A0A7R9BF38_9CRUS</name>
<feature type="compositionally biased region" description="Basic residues" evidence="1">
    <location>
        <begin position="87"/>
        <end position="99"/>
    </location>
</feature>
<keyword evidence="3" id="KW-1185">Reference proteome</keyword>
<accession>A0A7R9BF38</accession>